<feature type="domain" description="SMP-LTD" evidence="8">
    <location>
        <begin position="93"/>
        <end position="303"/>
    </location>
</feature>
<evidence type="ECO:0000256" key="3">
    <source>
        <dbReference type="ARBA" id="ARBA00023055"/>
    </source>
</evidence>
<dbReference type="AlphaFoldDB" id="A0A2P6TMC4"/>
<proteinExistence type="predicted"/>
<dbReference type="GO" id="GO:0008289">
    <property type="term" value="F:lipid binding"/>
    <property type="evidence" value="ECO:0007669"/>
    <property type="project" value="UniProtKB-KW"/>
</dbReference>
<dbReference type="Gene3D" id="2.60.40.150">
    <property type="entry name" value="C2 domain"/>
    <property type="match status" value="2"/>
</dbReference>
<keyword evidence="4" id="KW-0446">Lipid-binding</keyword>
<dbReference type="InterPro" id="IPR031468">
    <property type="entry name" value="SMP_LBD"/>
</dbReference>
<keyword evidence="3" id="KW-0445">Lipid transport</keyword>
<dbReference type="CDD" id="cd00030">
    <property type="entry name" value="C2"/>
    <property type="match status" value="1"/>
</dbReference>
<dbReference type="Proteomes" id="UP000239899">
    <property type="component" value="Unassembled WGS sequence"/>
</dbReference>
<dbReference type="PANTHER" id="PTHR10774:SF190">
    <property type="entry name" value="C2 CALCIUM_LIPID-BINDING ENDONUCLEASE_EXONUCLEASE_PHOSPHATASE-RELATED"/>
    <property type="match status" value="1"/>
</dbReference>
<sequence length="637" mass="70051">MDGEVAARLHSLEATVQRLGSSAGIFPFLLGCLVATCLLLAAGTAVGLTWWQRQRQRWRLEHAANLAKDDDESVAALRRLLGDALPAFAIDPAAARVDFINSLTAQIWPHAERAASRLLLKDGFLERLLNETSFWRPRMLMGATLGVQAVVLGQEPPRVTGIKTLPVNPDGGGGLAGEALMEMSFAWASKMEVKLLVTMLRKRSSGKGLGSLLSPVSRLKVGVSNLSARGTVRIAIKPLLDELPVAGGIKVSFLGSPEFRYDMNALGGNPYLLPGLEQAVTSFIKHNVLRPFTYPEGFTYSLVSQRAAAFEKPEGLLEVTVVEATNVPRMDLLGKADPYVCLWTRETRKMHTAVRSYTLNPVWQETFTFLVHSTEHQSLTLELYDSDMLRSDDIIGRLSVPLRSLDLTPGVVNDLVLPVPRANKKKRYSRRFTRQPSEQLAAEHQRVLVQPLGGGSAAGAAGAAEQELAALEREAGRQQSGGGLAAMQRVSTLAATSPRIANLLHSGVLYVYLDRAQDLAGSTAQGFTRNMKVTVRVGGVEKTTERGKVSFRHRSNPVFDETLELLLDGSLTRQPDLAIHVEVWVRHFILPSTFKGRVSIPLRQVLERWRLRDTWPLEGVRQGRITLELSWFSVLAM</sequence>
<dbReference type="GO" id="GO:0016020">
    <property type="term" value="C:membrane"/>
    <property type="evidence" value="ECO:0007669"/>
    <property type="project" value="UniProtKB-SubCell"/>
</dbReference>
<keyword evidence="6" id="KW-0812">Transmembrane</keyword>
<feature type="domain" description="C2" evidence="7">
    <location>
        <begin position="489"/>
        <end position="616"/>
    </location>
</feature>
<dbReference type="InterPro" id="IPR045050">
    <property type="entry name" value="Synaptotagmin_plant"/>
</dbReference>
<evidence type="ECO:0000313" key="9">
    <source>
        <dbReference type="EMBL" id="PRW45479.1"/>
    </source>
</evidence>
<dbReference type="Pfam" id="PF00168">
    <property type="entry name" value="C2"/>
    <property type="match status" value="2"/>
</dbReference>
<gene>
    <name evidence="9" type="ORF">C2E21_5927</name>
</gene>
<name>A0A2P6TMC4_CHLSO</name>
<dbReference type="PROSITE" id="PS50004">
    <property type="entry name" value="C2"/>
    <property type="match status" value="2"/>
</dbReference>
<evidence type="ECO:0000259" key="7">
    <source>
        <dbReference type="PROSITE" id="PS50004"/>
    </source>
</evidence>
<protein>
    <submittedName>
        <fullName evidence="9">Synaptotagmin-5-like</fullName>
    </submittedName>
</protein>
<dbReference type="PANTHER" id="PTHR10774">
    <property type="entry name" value="EXTENDED SYNAPTOTAGMIN-RELATED"/>
    <property type="match status" value="1"/>
</dbReference>
<feature type="transmembrane region" description="Helical" evidence="6">
    <location>
        <begin position="25"/>
        <end position="51"/>
    </location>
</feature>
<comment type="subcellular location">
    <subcellularLocation>
        <location evidence="1">Membrane</location>
    </subcellularLocation>
</comment>
<dbReference type="CDD" id="cd21677">
    <property type="entry name" value="SMP_SYT"/>
    <property type="match status" value="1"/>
</dbReference>
<organism evidence="9 10">
    <name type="scientific">Chlorella sorokiniana</name>
    <name type="common">Freshwater green alga</name>
    <dbReference type="NCBI Taxonomy" id="3076"/>
    <lineage>
        <taxon>Eukaryota</taxon>
        <taxon>Viridiplantae</taxon>
        <taxon>Chlorophyta</taxon>
        <taxon>core chlorophytes</taxon>
        <taxon>Trebouxiophyceae</taxon>
        <taxon>Chlorellales</taxon>
        <taxon>Chlorellaceae</taxon>
        <taxon>Chlorella clade</taxon>
        <taxon>Chlorella</taxon>
    </lineage>
</organism>
<dbReference type="SUPFAM" id="SSF49562">
    <property type="entry name" value="C2 domain (Calcium/lipid-binding domain, CaLB)"/>
    <property type="match status" value="2"/>
</dbReference>
<dbReference type="InterPro" id="IPR035892">
    <property type="entry name" value="C2_domain_sf"/>
</dbReference>
<evidence type="ECO:0000256" key="4">
    <source>
        <dbReference type="ARBA" id="ARBA00023121"/>
    </source>
</evidence>
<keyword evidence="2" id="KW-0813">Transport</keyword>
<reference evidence="9 10" key="1">
    <citation type="journal article" date="2018" name="Plant J.">
        <title>Genome sequences of Chlorella sorokiniana UTEX 1602 and Micractinium conductrix SAG 241.80: implications to maltose excretion by a green alga.</title>
        <authorList>
            <person name="Arriola M.B."/>
            <person name="Velmurugan N."/>
            <person name="Zhang Y."/>
            <person name="Plunkett M.H."/>
            <person name="Hondzo H."/>
            <person name="Barney B.M."/>
        </authorList>
    </citation>
    <scope>NUCLEOTIDE SEQUENCE [LARGE SCALE GENOMIC DNA]</scope>
    <source>
        <strain evidence="10">UTEX 1602</strain>
    </source>
</reference>
<evidence type="ECO:0000256" key="2">
    <source>
        <dbReference type="ARBA" id="ARBA00022448"/>
    </source>
</evidence>
<keyword evidence="10" id="KW-1185">Reference proteome</keyword>
<dbReference type="SMART" id="SM00239">
    <property type="entry name" value="C2"/>
    <property type="match status" value="2"/>
</dbReference>
<evidence type="ECO:0000256" key="6">
    <source>
        <dbReference type="SAM" id="Phobius"/>
    </source>
</evidence>
<keyword evidence="5 6" id="KW-0472">Membrane</keyword>
<accession>A0A2P6TMC4</accession>
<feature type="domain" description="C2" evidence="7">
    <location>
        <begin position="294"/>
        <end position="415"/>
    </location>
</feature>
<dbReference type="InterPro" id="IPR000008">
    <property type="entry name" value="C2_dom"/>
</dbReference>
<dbReference type="GO" id="GO:0006869">
    <property type="term" value="P:lipid transport"/>
    <property type="evidence" value="ECO:0007669"/>
    <property type="project" value="UniProtKB-KW"/>
</dbReference>
<evidence type="ECO:0000256" key="1">
    <source>
        <dbReference type="ARBA" id="ARBA00004370"/>
    </source>
</evidence>
<dbReference type="GO" id="GO:0005783">
    <property type="term" value="C:endoplasmic reticulum"/>
    <property type="evidence" value="ECO:0007669"/>
    <property type="project" value="TreeGrafter"/>
</dbReference>
<dbReference type="EMBL" id="LHPG02000011">
    <property type="protein sequence ID" value="PRW45479.1"/>
    <property type="molecule type" value="Genomic_DNA"/>
</dbReference>
<dbReference type="OrthoDB" id="67700at2759"/>
<evidence type="ECO:0000259" key="8">
    <source>
        <dbReference type="PROSITE" id="PS51847"/>
    </source>
</evidence>
<evidence type="ECO:0000313" key="10">
    <source>
        <dbReference type="Proteomes" id="UP000239899"/>
    </source>
</evidence>
<dbReference type="STRING" id="3076.A0A2P6TMC4"/>
<comment type="caution">
    <text evidence="9">The sequence shown here is derived from an EMBL/GenBank/DDBJ whole genome shotgun (WGS) entry which is preliminary data.</text>
</comment>
<evidence type="ECO:0000256" key="5">
    <source>
        <dbReference type="ARBA" id="ARBA00023136"/>
    </source>
</evidence>
<keyword evidence="6" id="KW-1133">Transmembrane helix</keyword>
<dbReference type="PROSITE" id="PS51847">
    <property type="entry name" value="SMP"/>
    <property type="match status" value="1"/>
</dbReference>